<dbReference type="AlphaFoldDB" id="A0A3D8Q1B0"/>
<feature type="transmembrane region" description="Helical" evidence="1">
    <location>
        <begin position="268"/>
        <end position="289"/>
    </location>
</feature>
<dbReference type="Pfam" id="PF13347">
    <property type="entry name" value="MFS_2"/>
    <property type="match status" value="1"/>
</dbReference>
<dbReference type="EMBL" id="PIOC01000003">
    <property type="protein sequence ID" value="RDW21388.1"/>
    <property type="molecule type" value="Genomic_DNA"/>
</dbReference>
<dbReference type="Gene3D" id="1.20.1250.20">
    <property type="entry name" value="MFS general substrate transporter like domains"/>
    <property type="match status" value="1"/>
</dbReference>
<feature type="transmembrane region" description="Helical" evidence="1">
    <location>
        <begin position="301"/>
        <end position="321"/>
    </location>
</feature>
<feature type="transmembrane region" description="Helical" evidence="1">
    <location>
        <begin position="236"/>
        <end position="262"/>
    </location>
</feature>
<feature type="transmembrane region" description="Helical" evidence="1">
    <location>
        <begin position="111"/>
        <end position="132"/>
    </location>
</feature>
<keyword evidence="1" id="KW-0472">Membrane</keyword>
<dbReference type="OrthoDB" id="9764596at2"/>
<dbReference type="InterPro" id="IPR036259">
    <property type="entry name" value="MFS_trans_sf"/>
</dbReference>
<keyword evidence="3" id="KW-1185">Reference proteome</keyword>
<feature type="transmembrane region" description="Helical" evidence="1">
    <location>
        <begin position="178"/>
        <end position="198"/>
    </location>
</feature>
<proteinExistence type="predicted"/>
<dbReference type="NCBIfam" id="TIGR00792">
    <property type="entry name" value="gph"/>
    <property type="match status" value="1"/>
</dbReference>
<dbReference type="SUPFAM" id="SSF103473">
    <property type="entry name" value="MFS general substrate transporter"/>
    <property type="match status" value="1"/>
</dbReference>
<dbReference type="GO" id="GO:0015293">
    <property type="term" value="F:symporter activity"/>
    <property type="evidence" value="ECO:0007669"/>
    <property type="project" value="InterPro"/>
</dbReference>
<evidence type="ECO:0000313" key="3">
    <source>
        <dbReference type="Proteomes" id="UP000257143"/>
    </source>
</evidence>
<feature type="transmembrane region" description="Helical" evidence="1">
    <location>
        <begin position="12"/>
        <end position="38"/>
    </location>
</feature>
<reference evidence="3" key="1">
    <citation type="submission" date="2017-11" db="EMBL/GenBank/DDBJ databases">
        <authorList>
            <person name="Zhu W."/>
        </authorList>
    </citation>
    <scope>NUCLEOTIDE SEQUENCE [LARGE SCALE GENOMIC DNA]</scope>
    <source>
        <strain evidence="3">CAU 1183</strain>
    </source>
</reference>
<keyword evidence="1" id="KW-1133">Transmembrane helix</keyword>
<dbReference type="GO" id="GO:0005886">
    <property type="term" value="C:plasma membrane"/>
    <property type="evidence" value="ECO:0007669"/>
    <property type="project" value="TreeGrafter"/>
</dbReference>
<comment type="caution">
    <text evidence="2">The sequence shown here is derived from an EMBL/GenBank/DDBJ whole genome shotgun (WGS) entry which is preliminary data.</text>
</comment>
<feature type="transmembrane region" description="Helical" evidence="1">
    <location>
        <begin position="378"/>
        <end position="400"/>
    </location>
</feature>
<dbReference type="InterPro" id="IPR039672">
    <property type="entry name" value="MFS_2"/>
</dbReference>
<keyword evidence="1" id="KW-0812">Transmembrane</keyword>
<feature type="transmembrane region" description="Helical" evidence="1">
    <location>
        <begin position="44"/>
        <end position="67"/>
    </location>
</feature>
<gene>
    <name evidence="2" type="ORF">CWR48_03005</name>
</gene>
<evidence type="ECO:0000313" key="2">
    <source>
        <dbReference type="EMBL" id="RDW21388.1"/>
    </source>
</evidence>
<dbReference type="Proteomes" id="UP000257143">
    <property type="component" value="Unassembled WGS sequence"/>
</dbReference>
<dbReference type="PANTHER" id="PTHR11328">
    <property type="entry name" value="MAJOR FACILITATOR SUPERFAMILY DOMAIN-CONTAINING PROTEIN"/>
    <property type="match status" value="1"/>
</dbReference>
<feature type="transmembrane region" description="Helical" evidence="1">
    <location>
        <begin position="153"/>
        <end position="172"/>
    </location>
</feature>
<feature type="transmembrane region" description="Helical" evidence="1">
    <location>
        <begin position="327"/>
        <end position="349"/>
    </location>
</feature>
<sequence length="466" mass="50858">MKKFGARDQIGYMLGDIGGGLVNQYIGAFFLVFCIYVLGVSPYFMGTLFLVARIFDAFTDVIMGTIPDRWKIGKSGDKFLPYISISKWLLAASLILSFVDVSNLNSTLIHIWVVAVYIFFGIAYTADSIPYGSLAAVISDDPIERTKLSRARALGGYIVAFGFLAFVPLFVYDSDRNVIPGAFLIVAIVFAAFSLLSYKGLTTLTIERIRDDKPDGAKSDYKLKDALKAAMKNRPLIGIMVASIGALAILGGASQFAAIVFAEYYKMPGAFGINSVASIIITLILFACVPKLVAKFGKKKLVIISAAFSLIATSSLLFFFAENVYVFIALYNIATIGSFVFTMMVWALVTDCLDYTELQSGKRYDGTLYSIYSFSRKLGMGFGAAISSYGLGLAGFVTGAQSQTVEVAENIVRIYILVPIIAFVFILIGVGLIFNLNNKKTDEMYKTLGERRDSVLKQSDESVDAI</sequence>
<dbReference type="GO" id="GO:0006814">
    <property type="term" value="P:sodium ion transport"/>
    <property type="evidence" value="ECO:0007669"/>
    <property type="project" value="InterPro"/>
</dbReference>
<organism evidence="2 3">
    <name type="scientific">Oceanobacillus arenosus</name>
    <dbReference type="NCBI Taxonomy" id="1229153"/>
    <lineage>
        <taxon>Bacteria</taxon>
        <taxon>Bacillati</taxon>
        <taxon>Bacillota</taxon>
        <taxon>Bacilli</taxon>
        <taxon>Bacillales</taxon>
        <taxon>Bacillaceae</taxon>
        <taxon>Oceanobacillus</taxon>
    </lineage>
</organism>
<protein>
    <submittedName>
        <fullName evidence="2">MFS transporter</fullName>
    </submittedName>
</protein>
<dbReference type="RefSeq" id="WP_115771559.1">
    <property type="nucleotide sequence ID" value="NZ_PIOC01000003.1"/>
</dbReference>
<accession>A0A3D8Q1B0</accession>
<evidence type="ECO:0000256" key="1">
    <source>
        <dbReference type="SAM" id="Phobius"/>
    </source>
</evidence>
<name>A0A3D8Q1B0_9BACI</name>
<dbReference type="InterPro" id="IPR001927">
    <property type="entry name" value="Na/Gal_symport"/>
</dbReference>
<dbReference type="PANTHER" id="PTHR11328:SF24">
    <property type="entry name" value="MAJOR FACILITATOR SUPERFAMILY (MFS) PROFILE DOMAIN-CONTAINING PROTEIN"/>
    <property type="match status" value="1"/>
</dbReference>
<feature type="transmembrane region" description="Helical" evidence="1">
    <location>
        <begin position="79"/>
        <end position="99"/>
    </location>
</feature>
<dbReference type="GO" id="GO:0008643">
    <property type="term" value="P:carbohydrate transport"/>
    <property type="evidence" value="ECO:0007669"/>
    <property type="project" value="InterPro"/>
</dbReference>
<feature type="transmembrane region" description="Helical" evidence="1">
    <location>
        <begin position="412"/>
        <end position="436"/>
    </location>
</feature>